<dbReference type="GO" id="GO:0005634">
    <property type="term" value="C:nucleus"/>
    <property type="evidence" value="ECO:0007669"/>
    <property type="project" value="UniProtKB-SubCell"/>
</dbReference>
<evidence type="ECO:0000256" key="15">
    <source>
        <dbReference type="SAM" id="Phobius"/>
    </source>
</evidence>
<dbReference type="InterPro" id="IPR037177">
    <property type="entry name" value="DLC_sf"/>
</dbReference>
<feature type="domain" description="Cyclin-like" evidence="16">
    <location>
        <begin position="214"/>
        <end position="300"/>
    </location>
</feature>
<keyword evidence="7" id="KW-0493">Microtubule</keyword>
<evidence type="ECO:0000256" key="13">
    <source>
        <dbReference type="ARBA" id="ARBA00023306"/>
    </source>
</evidence>
<protein>
    <recommendedName>
        <fullName evidence="3">Dynein light chain 1, cytoplasmic</fullName>
    </recommendedName>
</protein>
<dbReference type="PANTHER" id="PTHR10177">
    <property type="entry name" value="CYCLINS"/>
    <property type="match status" value="1"/>
</dbReference>
<dbReference type="InterPro" id="IPR006671">
    <property type="entry name" value="Cyclin_N"/>
</dbReference>
<keyword evidence="19" id="KW-1185">Reference proteome</keyword>
<dbReference type="SMART" id="SM00385">
    <property type="entry name" value="CYCLIN"/>
    <property type="match status" value="2"/>
</dbReference>
<evidence type="ECO:0000256" key="11">
    <source>
        <dbReference type="ARBA" id="ARBA00023212"/>
    </source>
</evidence>
<evidence type="ECO:0000256" key="5">
    <source>
        <dbReference type="ARBA" id="ARBA00022490"/>
    </source>
</evidence>
<keyword evidence="15" id="KW-0812">Transmembrane</keyword>
<dbReference type="InterPro" id="IPR004367">
    <property type="entry name" value="Cyclin_C-dom"/>
</dbReference>
<evidence type="ECO:0000256" key="3">
    <source>
        <dbReference type="ARBA" id="ARBA00015062"/>
    </source>
</evidence>
<dbReference type="Gene3D" id="1.10.472.10">
    <property type="entry name" value="Cyclin-like"/>
    <property type="match status" value="2"/>
</dbReference>
<dbReference type="InterPro" id="IPR013763">
    <property type="entry name" value="Cyclin-like_dom"/>
</dbReference>
<keyword evidence="9" id="KW-0653">Protein transport</keyword>
<keyword evidence="10 14" id="KW-0195">Cyclin</keyword>
<dbReference type="GO" id="GO:0030286">
    <property type="term" value="C:dynein complex"/>
    <property type="evidence" value="ECO:0007669"/>
    <property type="project" value="InterPro"/>
</dbReference>
<dbReference type="Gene3D" id="3.30.740.10">
    <property type="entry name" value="Protein Inhibitor Of Neuronal Nitric Oxide Synthase"/>
    <property type="match status" value="1"/>
</dbReference>
<comment type="subcellular location">
    <subcellularLocation>
        <location evidence="2">Cytoplasm</location>
        <location evidence="2">Cytoskeleton</location>
    </subcellularLocation>
    <subcellularLocation>
        <location evidence="1">Nucleus</location>
    </subcellularLocation>
</comment>
<dbReference type="SUPFAM" id="SSF47954">
    <property type="entry name" value="Cyclin-like"/>
    <property type="match status" value="2"/>
</dbReference>
<evidence type="ECO:0000256" key="4">
    <source>
        <dbReference type="ARBA" id="ARBA00022448"/>
    </source>
</evidence>
<dbReference type="Proteomes" id="UP001175271">
    <property type="component" value="Unassembled WGS sequence"/>
</dbReference>
<evidence type="ECO:0000259" key="16">
    <source>
        <dbReference type="SMART" id="SM00385"/>
    </source>
</evidence>
<keyword evidence="11" id="KW-0206">Cytoskeleton</keyword>
<proteinExistence type="inferred from homology"/>
<keyword evidence="15" id="KW-1133">Transmembrane helix</keyword>
<feature type="transmembrane region" description="Helical" evidence="15">
    <location>
        <begin position="355"/>
        <end position="377"/>
    </location>
</feature>
<dbReference type="Pfam" id="PF00134">
    <property type="entry name" value="Cyclin_N"/>
    <property type="match status" value="1"/>
</dbReference>
<comment type="similarity">
    <text evidence="14">Belongs to the cyclin family.</text>
</comment>
<dbReference type="FunFam" id="3.30.740.10:FF:000005">
    <property type="entry name" value="Dynein light chain"/>
    <property type="match status" value="1"/>
</dbReference>
<evidence type="ECO:0000313" key="19">
    <source>
        <dbReference type="Proteomes" id="UP001175271"/>
    </source>
</evidence>
<keyword evidence="4" id="KW-0813">Transport</keyword>
<dbReference type="SUPFAM" id="SSF54648">
    <property type="entry name" value="DLC"/>
    <property type="match status" value="1"/>
</dbReference>
<evidence type="ECO:0000256" key="8">
    <source>
        <dbReference type="ARBA" id="ARBA00022816"/>
    </source>
</evidence>
<evidence type="ECO:0000256" key="14">
    <source>
        <dbReference type="RuleBase" id="RU000383"/>
    </source>
</evidence>
<comment type="caution">
    <text evidence="18">The sequence shown here is derived from an EMBL/GenBank/DDBJ whole genome shotgun (WGS) entry which is preliminary data.</text>
</comment>
<accession>A0AA39HS59</accession>
<dbReference type="SMART" id="SM01375">
    <property type="entry name" value="Dynein_light"/>
    <property type="match status" value="1"/>
</dbReference>
<dbReference type="SMART" id="SM01332">
    <property type="entry name" value="Cyclin_C"/>
    <property type="match status" value="1"/>
</dbReference>
<evidence type="ECO:0000256" key="6">
    <source>
        <dbReference type="ARBA" id="ARBA00022618"/>
    </source>
</evidence>
<feature type="domain" description="Cyclin-like" evidence="16">
    <location>
        <begin position="117"/>
        <end position="201"/>
    </location>
</feature>
<keyword evidence="13" id="KW-0131">Cell cycle</keyword>
<dbReference type="AlphaFoldDB" id="A0AA39HS59"/>
<dbReference type="InterPro" id="IPR001372">
    <property type="entry name" value="Dynein_light_chain_typ-1/2"/>
</dbReference>
<evidence type="ECO:0000256" key="10">
    <source>
        <dbReference type="ARBA" id="ARBA00023127"/>
    </source>
</evidence>
<dbReference type="Pfam" id="PF02984">
    <property type="entry name" value="Cyclin_C"/>
    <property type="match status" value="1"/>
</dbReference>
<feature type="domain" description="Cyclin C-terminal" evidence="17">
    <location>
        <begin position="210"/>
        <end position="333"/>
    </location>
</feature>
<dbReference type="InterPro" id="IPR039361">
    <property type="entry name" value="Cyclin"/>
</dbReference>
<evidence type="ECO:0000256" key="1">
    <source>
        <dbReference type="ARBA" id="ARBA00004123"/>
    </source>
</evidence>
<dbReference type="GO" id="GO:0051301">
    <property type="term" value="P:cell division"/>
    <property type="evidence" value="ECO:0007669"/>
    <property type="project" value="UniProtKB-KW"/>
</dbReference>
<dbReference type="Pfam" id="PF01221">
    <property type="entry name" value="Dynein_light"/>
    <property type="match status" value="1"/>
</dbReference>
<keyword evidence="15" id="KW-0472">Membrane</keyword>
<dbReference type="GO" id="GO:0015031">
    <property type="term" value="P:protein transport"/>
    <property type="evidence" value="ECO:0007669"/>
    <property type="project" value="UniProtKB-KW"/>
</dbReference>
<dbReference type="GO" id="GO:0005874">
    <property type="term" value="C:microtubule"/>
    <property type="evidence" value="ECO:0007669"/>
    <property type="project" value="UniProtKB-KW"/>
</dbReference>
<organism evidence="18 19">
    <name type="scientific">Steinernema hermaphroditum</name>
    <dbReference type="NCBI Taxonomy" id="289476"/>
    <lineage>
        <taxon>Eukaryota</taxon>
        <taxon>Metazoa</taxon>
        <taxon>Ecdysozoa</taxon>
        <taxon>Nematoda</taxon>
        <taxon>Chromadorea</taxon>
        <taxon>Rhabditida</taxon>
        <taxon>Tylenchina</taxon>
        <taxon>Panagrolaimomorpha</taxon>
        <taxon>Strongyloidoidea</taxon>
        <taxon>Steinernematidae</taxon>
        <taxon>Steinernema</taxon>
    </lineage>
</organism>
<dbReference type="InterPro" id="IPR036915">
    <property type="entry name" value="Cyclin-like_sf"/>
</dbReference>
<evidence type="ECO:0000256" key="2">
    <source>
        <dbReference type="ARBA" id="ARBA00004245"/>
    </source>
</evidence>
<evidence type="ECO:0000256" key="7">
    <source>
        <dbReference type="ARBA" id="ARBA00022701"/>
    </source>
</evidence>
<dbReference type="CDD" id="cd21452">
    <property type="entry name" value="DLC-like_DYNLL1_DYNLL2"/>
    <property type="match status" value="1"/>
</dbReference>
<keyword evidence="5" id="KW-0963">Cytoplasm</keyword>
<dbReference type="GO" id="GO:0007017">
    <property type="term" value="P:microtubule-based process"/>
    <property type="evidence" value="ECO:0007669"/>
    <property type="project" value="InterPro"/>
</dbReference>
<keyword evidence="12" id="KW-0539">Nucleus</keyword>
<keyword evidence="8" id="KW-0509">mRNA transport</keyword>
<name>A0AA39HS59_9BILA</name>
<dbReference type="EMBL" id="JAUCMV010000003">
    <property type="protein sequence ID" value="KAK0411082.1"/>
    <property type="molecule type" value="Genomic_DNA"/>
</dbReference>
<evidence type="ECO:0000259" key="17">
    <source>
        <dbReference type="SMART" id="SM01332"/>
    </source>
</evidence>
<dbReference type="GO" id="GO:0051028">
    <property type="term" value="P:mRNA transport"/>
    <property type="evidence" value="ECO:0007669"/>
    <property type="project" value="UniProtKB-KW"/>
</dbReference>
<dbReference type="FunFam" id="1.10.472.10:FF:000001">
    <property type="entry name" value="G2/mitotic-specific cyclin"/>
    <property type="match status" value="1"/>
</dbReference>
<evidence type="ECO:0000256" key="12">
    <source>
        <dbReference type="ARBA" id="ARBA00023242"/>
    </source>
</evidence>
<evidence type="ECO:0000313" key="18">
    <source>
        <dbReference type="EMBL" id="KAK0411082.1"/>
    </source>
</evidence>
<gene>
    <name evidence="18" type="ORF">QR680_005468</name>
</gene>
<evidence type="ECO:0000256" key="9">
    <source>
        <dbReference type="ARBA" id="ARBA00022927"/>
    </source>
</evidence>
<reference evidence="18" key="1">
    <citation type="submission" date="2023-06" db="EMBL/GenBank/DDBJ databases">
        <title>Genomic analysis of the entomopathogenic nematode Steinernema hermaphroditum.</title>
        <authorList>
            <person name="Schwarz E.M."/>
            <person name="Heppert J.K."/>
            <person name="Baniya A."/>
            <person name="Schwartz H.T."/>
            <person name="Tan C.-H."/>
            <person name="Antoshechkin I."/>
            <person name="Sternberg P.W."/>
            <person name="Goodrich-Blair H."/>
            <person name="Dillman A.R."/>
        </authorList>
    </citation>
    <scope>NUCLEOTIDE SEQUENCE</scope>
    <source>
        <strain evidence="18">PS9179</strain>
        <tissue evidence="18">Whole animal</tissue>
    </source>
</reference>
<sequence>MHRRVSERNCNANLGDMGVGPLKRSRSLRRIRGPLSAKKPEVESRVITRHQSQPAQLNQVEKNIIGALVPNGEFGLDHYCEDMFTYSRILEAREMTLSEDWMKDLRIEPRMREILIDWFYQVHNRFQLNPETLNLTVHLLNRAVQRLPIDKSNLQLTGITCMFIASKYEEMYPPTIDDFVNVSGNCVTKQEMRTCEIKILKASGFSLSIPYLINFVRRGSTVLKKQNGAAAARIHNLAKFFAEVAIIDSTLCHLLPSLIAAVSMYIAMKIDKRPWDNKLMTAAMGYDEAMLQRAARKFVKPILTWTNPKHRLQALREKYNTAKAGNVATLTAEQHDILCELALATTAFGCLAAEIILLLGFLIVVASALLLCGVEFFRRVLLLVRLRIAMRTKLITAIKKSTMSEGMEKYAVVTAIKALRQFTVEKNAARYIKEEFDRKFQGQWHCVVGKQFGCFVSHFESDFAYFYLNSVAVMLFRTAGEDTLPEAE</sequence>
<keyword evidence="6" id="KW-0132">Cell division</keyword>